<keyword evidence="4" id="KW-0146">Chitin degradation</keyword>
<dbReference type="OrthoDB" id="2125469at2759"/>
<dbReference type="PROSITE" id="PS51677">
    <property type="entry name" value="NODB"/>
    <property type="match status" value="1"/>
</dbReference>
<dbReference type="GO" id="GO:0006032">
    <property type="term" value="P:chitin catabolic process"/>
    <property type="evidence" value="ECO:0007669"/>
    <property type="project" value="UniProtKB-KW"/>
</dbReference>
<keyword evidence="5" id="KW-0170">Cobalt</keyword>
<dbReference type="GO" id="GO:0030476">
    <property type="term" value="P:ascospore wall assembly"/>
    <property type="evidence" value="ECO:0007669"/>
    <property type="project" value="TreeGrafter"/>
</dbReference>
<comment type="catalytic activity">
    <reaction evidence="7">
        <text>[(1-&gt;4)-N-acetyl-beta-D-glucosaminyl](n) + n H2O = chitosan + n acetate</text>
        <dbReference type="Rhea" id="RHEA:10464"/>
        <dbReference type="Rhea" id="RHEA-COMP:9593"/>
        <dbReference type="Rhea" id="RHEA-COMP:9597"/>
        <dbReference type="ChEBI" id="CHEBI:15377"/>
        <dbReference type="ChEBI" id="CHEBI:17029"/>
        <dbReference type="ChEBI" id="CHEBI:30089"/>
        <dbReference type="ChEBI" id="CHEBI:57704"/>
        <dbReference type="EC" id="3.5.1.41"/>
    </reaction>
    <physiologicalReaction direction="left-to-right" evidence="7">
        <dbReference type="Rhea" id="RHEA:10465"/>
    </physiologicalReaction>
</comment>
<evidence type="ECO:0000256" key="5">
    <source>
        <dbReference type="ARBA" id="ARBA00023285"/>
    </source>
</evidence>
<protein>
    <recommendedName>
        <fullName evidence="6">chitin deacetylase</fullName>
        <ecNumber evidence="6">3.5.1.41</ecNumber>
    </recommendedName>
</protein>
<dbReference type="EMBL" id="SWFT01000067">
    <property type="protein sequence ID" value="KAA8903523.1"/>
    <property type="molecule type" value="Genomic_DNA"/>
</dbReference>
<evidence type="ECO:0000256" key="2">
    <source>
        <dbReference type="ARBA" id="ARBA00022723"/>
    </source>
</evidence>
<evidence type="ECO:0000313" key="10">
    <source>
        <dbReference type="Proteomes" id="UP000449547"/>
    </source>
</evidence>
<dbReference type="RefSeq" id="XP_034012825.1">
    <property type="nucleotide sequence ID" value="XM_034155057.1"/>
</dbReference>
<dbReference type="InterPro" id="IPR011330">
    <property type="entry name" value="Glyco_hydro/deAcase_b/a-brl"/>
</dbReference>
<organism evidence="9 10">
    <name type="scientific">Diutina rugosa</name>
    <name type="common">Yeast</name>
    <name type="synonym">Candida rugosa</name>
    <dbReference type="NCBI Taxonomy" id="5481"/>
    <lineage>
        <taxon>Eukaryota</taxon>
        <taxon>Fungi</taxon>
        <taxon>Dikarya</taxon>
        <taxon>Ascomycota</taxon>
        <taxon>Saccharomycotina</taxon>
        <taxon>Pichiomycetes</taxon>
        <taxon>Debaryomycetaceae</taxon>
        <taxon>Diutina</taxon>
    </lineage>
</organism>
<keyword evidence="4" id="KW-0119">Carbohydrate metabolism</keyword>
<evidence type="ECO:0000259" key="8">
    <source>
        <dbReference type="PROSITE" id="PS51677"/>
    </source>
</evidence>
<feature type="domain" description="NodB homology" evidence="8">
    <location>
        <begin position="88"/>
        <end position="271"/>
    </location>
</feature>
<dbReference type="GO" id="GO:0005975">
    <property type="term" value="P:carbohydrate metabolic process"/>
    <property type="evidence" value="ECO:0007669"/>
    <property type="project" value="InterPro"/>
</dbReference>
<evidence type="ECO:0000256" key="7">
    <source>
        <dbReference type="ARBA" id="ARBA00048494"/>
    </source>
</evidence>
<dbReference type="EC" id="3.5.1.41" evidence="6"/>
<dbReference type="Proteomes" id="UP000449547">
    <property type="component" value="Unassembled WGS sequence"/>
</dbReference>
<dbReference type="GeneID" id="54781060"/>
<gene>
    <name evidence="9" type="ORF">DIURU_002409</name>
</gene>
<dbReference type="GO" id="GO:0046872">
    <property type="term" value="F:metal ion binding"/>
    <property type="evidence" value="ECO:0007669"/>
    <property type="project" value="UniProtKB-KW"/>
</dbReference>
<dbReference type="GO" id="GO:0004099">
    <property type="term" value="F:chitin deacetylase activity"/>
    <property type="evidence" value="ECO:0007669"/>
    <property type="project" value="UniProtKB-EC"/>
</dbReference>
<dbReference type="AlphaFoldDB" id="A0A642UQ93"/>
<proteinExistence type="predicted"/>
<reference evidence="9 10" key="1">
    <citation type="submission" date="2019-07" db="EMBL/GenBank/DDBJ databases">
        <title>Genome assembly of two rare yeast pathogens: Diutina rugosa and Trichomonascus ciferrii.</title>
        <authorList>
            <person name="Mixao V."/>
            <person name="Saus E."/>
            <person name="Hansen A."/>
            <person name="Lass-Flor C."/>
            <person name="Gabaldon T."/>
        </authorList>
    </citation>
    <scope>NUCLEOTIDE SEQUENCE [LARGE SCALE GENOMIC DNA]</scope>
    <source>
        <strain evidence="9 10">CBS 613</strain>
    </source>
</reference>
<dbReference type="VEuPathDB" id="FungiDB:DIURU_002409"/>
<comment type="cofactor">
    <cofactor evidence="1">
        <name>Co(2+)</name>
        <dbReference type="ChEBI" id="CHEBI:48828"/>
    </cofactor>
</comment>
<keyword evidence="4" id="KW-0624">Polysaccharide degradation</keyword>
<dbReference type="InterPro" id="IPR050248">
    <property type="entry name" value="Polysacc_deacetylase_ArnD"/>
</dbReference>
<dbReference type="PANTHER" id="PTHR10587:SF133">
    <property type="entry name" value="CHITIN DEACETYLASE 1-RELATED"/>
    <property type="match status" value="1"/>
</dbReference>
<dbReference type="OMA" id="QWSIWAM"/>
<dbReference type="SUPFAM" id="SSF88713">
    <property type="entry name" value="Glycoside hydrolase/deacetylase"/>
    <property type="match status" value="1"/>
</dbReference>
<comment type="caution">
    <text evidence="9">The sequence shown here is derived from an EMBL/GenBank/DDBJ whole genome shotgun (WGS) entry which is preliminary data.</text>
</comment>
<evidence type="ECO:0000256" key="3">
    <source>
        <dbReference type="ARBA" id="ARBA00022801"/>
    </source>
</evidence>
<accession>A0A642UQ93</accession>
<sequence length="284" mass="32559">MKFNVITGVLSAAILVSSKQPFPDWLKDFTGLDEWPGLDPPYIPLDFINFDKVPDVPLHDQGDCLGVRDHCSFDCYHCVTSDDVYTCPVLSQTFDDGPTPHTIPLLDALRSPTTFFTLGINVIQWPEIYQRAVREGHLMASHTWSHGFLPSLTNEQIVAQIEWSVWAMNATGNHLPKWFRPPFGGMDNRVRAILHQFGMQSVLWDFDSFDWKLLSNEAKAHEQAVYRDLRRFKNERKNQGLILEHDHSKQTVDVAIGISRSILDSRQFKVNQCVANPVSYIREY</sequence>
<dbReference type="InterPro" id="IPR002509">
    <property type="entry name" value="NODB_dom"/>
</dbReference>
<dbReference type="Pfam" id="PF01522">
    <property type="entry name" value="Polysacc_deac_1"/>
    <property type="match status" value="1"/>
</dbReference>
<evidence type="ECO:0000256" key="1">
    <source>
        <dbReference type="ARBA" id="ARBA00001941"/>
    </source>
</evidence>
<evidence type="ECO:0000256" key="6">
    <source>
        <dbReference type="ARBA" id="ARBA00024056"/>
    </source>
</evidence>
<evidence type="ECO:0000256" key="4">
    <source>
        <dbReference type="ARBA" id="ARBA00023024"/>
    </source>
</evidence>
<keyword evidence="3" id="KW-0378">Hydrolase</keyword>
<dbReference type="GO" id="GO:0005628">
    <property type="term" value="C:prospore membrane"/>
    <property type="evidence" value="ECO:0007669"/>
    <property type="project" value="TreeGrafter"/>
</dbReference>
<name>A0A642UQ93_DIURU</name>
<keyword evidence="10" id="KW-1185">Reference proteome</keyword>
<dbReference type="PANTHER" id="PTHR10587">
    <property type="entry name" value="GLYCOSYL TRANSFERASE-RELATED"/>
    <property type="match status" value="1"/>
</dbReference>
<dbReference type="Gene3D" id="3.20.20.370">
    <property type="entry name" value="Glycoside hydrolase/deacetylase"/>
    <property type="match status" value="1"/>
</dbReference>
<keyword evidence="2" id="KW-0479">Metal-binding</keyword>
<evidence type="ECO:0000313" key="9">
    <source>
        <dbReference type="EMBL" id="KAA8903523.1"/>
    </source>
</evidence>